<comment type="caution">
    <text evidence="7">The sequence shown here is derived from an EMBL/GenBank/DDBJ whole genome shotgun (WGS) entry which is preliminary data.</text>
</comment>
<dbReference type="Pfam" id="PF00691">
    <property type="entry name" value="OmpA"/>
    <property type="match status" value="1"/>
</dbReference>
<dbReference type="CDD" id="cd07185">
    <property type="entry name" value="OmpA_C-like"/>
    <property type="match status" value="1"/>
</dbReference>
<dbReference type="PANTHER" id="PTHR30329">
    <property type="entry name" value="STATOR ELEMENT OF FLAGELLAR MOTOR COMPLEX"/>
    <property type="match status" value="1"/>
</dbReference>
<dbReference type="Proteomes" id="UP000648908">
    <property type="component" value="Unassembled WGS sequence"/>
</dbReference>
<dbReference type="Gene3D" id="3.40.1520.20">
    <property type="match status" value="3"/>
</dbReference>
<dbReference type="Gene3D" id="3.30.1330.60">
    <property type="entry name" value="OmpA-like domain"/>
    <property type="match status" value="1"/>
</dbReference>
<feature type="compositionally biased region" description="Acidic residues" evidence="5">
    <location>
        <begin position="651"/>
        <end position="663"/>
    </location>
</feature>
<keyword evidence="8" id="KW-1185">Reference proteome</keyword>
<feature type="domain" description="OmpA-like" evidence="6">
    <location>
        <begin position="486"/>
        <end position="603"/>
    </location>
</feature>
<dbReference type="EMBL" id="JAESVN010000001">
    <property type="protein sequence ID" value="MBL4915632.1"/>
    <property type="molecule type" value="Genomic_DNA"/>
</dbReference>
<dbReference type="InterPro" id="IPR006665">
    <property type="entry name" value="OmpA-like"/>
</dbReference>
<dbReference type="GO" id="GO:0009279">
    <property type="term" value="C:cell outer membrane"/>
    <property type="evidence" value="ECO:0007669"/>
    <property type="project" value="UniProtKB-SubCell"/>
</dbReference>
<evidence type="ECO:0000313" key="7">
    <source>
        <dbReference type="EMBL" id="MBL4915632.1"/>
    </source>
</evidence>
<organism evidence="7 8">
    <name type="scientific">Szabonella alba</name>
    <dbReference type="NCBI Taxonomy" id="2804194"/>
    <lineage>
        <taxon>Bacteria</taxon>
        <taxon>Pseudomonadati</taxon>
        <taxon>Pseudomonadota</taxon>
        <taxon>Alphaproteobacteria</taxon>
        <taxon>Rhodobacterales</taxon>
        <taxon>Paracoccaceae</taxon>
        <taxon>Szabonella</taxon>
    </lineage>
</organism>
<evidence type="ECO:0000256" key="2">
    <source>
        <dbReference type="ARBA" id="ARBA00023136"/>
    </source>
</evidence>
<evidence type="ECO:0000256" key="3">
    <source>
        <dbReference type="ARBA" id="ARBA00023237"/>
    </source>
</evidence>
<sequence>MQMRNSFLAIGAVIAGSTLAMLGATWAATAIESRSAAAARSKLLESGITWVAVDSDGLQVRLTGTAPNEAARFRVVNLVGSVVQSSRIRDELDVTAMRAIEAPRFSVEMLRNDDGISLIGLVPGDGRDDTISSRVAGLAPDLPVSDMLEAADYAEPESWSAAVDFGLEALSMLPRSKISVAEDRVAITAISASAEEKRRLEADLARRAPQGVQLQMDISAPRPVLTPFTLRFVMDESGSRFDACSADSDAARARIIAAGRLAGAEGKLQCTVGLGVPTPRWAAAVEAGIAAVAELEGGTITFSDADVTLLATVDTPQALFDRVVGELQTKLPGVFSLEATLPPKRDPALQGPAEFTAQLDDKGMVELRGRLTDELLREAVDSFARARFGADRVYIATRLDSEMPEGWAVRVLAGLESLALLHQGRLVVRQDLVEVSGVTGNSDARDRISRILSERLGQGETFRVGVRYDEAFDPLAALPTPQECVAGLNAVLAQQKITFSPGSAEVDGAAREVIDALAEVLTDCPPLEMEVSGHTDSQGSAGGNRSLSQARAEAVLSALQGRRLPVQAFVAVGHGEDLPIADNETEEGREANRRIEFNLLREPEPGPAPSPVAEAEAAVAAARAEAESGAEAEAEDGTETTTTAGANADAADSDGGDGAEGEEITIAAAEVDPVNGAVRSVTIPAGDASEAGANAEDGDEALEFVASDESYPRPPRRP</sequence>
<dbReference type="PRINTS" id="PR01021">
    <property type="entry name" value="OMPADOMAIN"/>
</dbReference>
<feature type="compositionally biased region" description="Low complexity" evidence="5">
    <location>
        <begin position="611"/>
        <end position="627"/>
    </location>
</feature>
<dbReference type="InterPro" id="IPR036737">
    <property type="entry name" value="OmpA-like_sf"/>
</dbReference>
<feature type="compositionally biased region" description="Low complexity" evidence="5">
    <location>
        <begin position="639"/>
        <end position="650"/>
    </location>
</feature>
<reference evidence="7" key="1">
    <citation type="submission" date="2021-01" db="EMBL/GenBank/DDBJ databases">
        <title>Tabrizicola alba sp. nov. a motile alkaliphilic bacterium isolated from a soda lake.</title>
        <authorList>
            <person name="Szuroczki S."/>
            <person name="Abbaszade G."/>
            <person name="Schumann P."/>
            <person name="Toth E."/>
        </authorList>
    </citation>
    <scope>NUCLEOTIDE SEQUENCE</scope>
    <source>
        <strain evidence="7">DMG-N-6</strain>
    </source>
</reference>
<dbReference type="RefSeq" id="WP_202686220.1">
    <property type="nucleotide sequence ID" value="NZ_JAESVN010000001.1"/>
</dbReference>
<gene>
    <name evidence="7" type="ORF">JL811_00220</name>
</gene>
<evidence type="ECO:0000256" key="4">
    <source>
        <dbReference type="PROSITE-ProRule" id="PRU00473"/>
    </source>
</evidence>
<keyword evidence="2 4" id="KW-0472">Membrane</keyword>
<dbReference type="PROSITE" id="PS51123">
    <property type="entry name" value="OMPA_2"/>
    <property type="match status" value="1"/>
</dbReference>
<proteinExistence type="predicted"/>
<accession>A0A8K0XZB8</accession>
<dbReference type="AlphaFoldDB" id="A0A8K0XZB8"/>
<feature type="compositionally biased region" description="Acidic residues" evidence="5">
    <location>
        <begin position="628"/>
        <end position="638"/>
    </location>
</feature>
<name>A0A8K0XZB8_9RHOB</name>
<comment type="subcellular location">
    <subcellularLocation>
        <location evidence="1">Cell outer membrane</location>
    </subcellularLocation>
</comment>
<dbReference type="InterPro" id="IPR050330">
    <property type="entry name" value="Bact_OuterMem_StrucFunc"/>
</dbReference>
<protein>
    <submittedName>
        <fullName evidence="7">OmpA family protein</fullName>
    </submittedName>
</protein>
<dbReference type="InterPro" id="IPR006664">
    <property type="entry name" value="OMP_bac"/>
</dbReference>
<dbReference type="SUPFAM" id="SSF103088">
    <property type="entry name" value="OmpA-like"/>
    <property type="match status" value="1"/>
</dbReference>
<keyword evidence="3" id="KW-0998">Cell outer membrane</keyword>
<evidence type="ECO:0000313" key="8">
    <source>
        <dbReference type="Proteomes" id="UP000648908"/>
    </source>
</evidence>
<evidence type="ECO:0000256" key="1">
    <source>
        <dbReference type="ARBA" id="ARBA00004442"/>
    </source>
</evidence>
<feature type="compositionally biased region" description="Low complexity" evidence="5">
    <location>
        <begin position="685"/>
        <end position="695"/>
    </location>
</feature>
<feature type="region of interest" description="Disordered" evidence="5">
    <location>
        <begin position="601"/>
        <end position="718"/>
    </location>
</feature>
<evidence type="ECO:0000256" key="5">
    <source>
        <dbReference type="SAM" id="MobiDB-lite"/>
    </source>
</evidence>
<evidence type="ECO:0000259" key="6">
    <source>
        <dbReference type="PROSITE" id="PS51123"/>
    </source>
</evidence>
<dbReference type="PANTHER" id="PTHR30329:SF21">
    <property type="entry name" value="LIPOPROTEIN YIAD-RELATED"/>
    <property type="match status" value="1"/>
</dbReference>